<dbReference type="Proteomes" id="UP001195483">
    <property type="component" value="Unassembled WGS sequence"/>
</dbReference>
<gene>
    <name evidence="1" type="ORF">CHS0354_025840</name>
</gene>
<evidence type="ECO:0000313" key="2">
    <source>
        <dbReference type="Proteomes" id="UP001195483"/>
    </source>
</evidence>
<keyword evidence="2" id="KW-1185">Reference proteome</keyword>
<dbReference type="AlphaFoldDB" id="A0AAE0SCA0"/>
<reference evidence="1" key="1">
    <citation type="journal article" date="2021" name="Genome Biol. Evol.">
        <title>A High-Quality Reference Genome for a Parasitic Bivalve with Doubly Uniparental Inheritance (Bivalvia: Unionida).</title>
        <authorList>
            <person name="Smith C.H."/>
        </authorList>
    </citation>
    <scope>NUCLEOTIDE SEQUENCE</scope>
    <source>
        <strain evidence="1">CHS0354</strain>
    </source>
</reference>
<name>A0AAE0SCA0_9BIVA</name>
<organism evidence="1 2">
    <name type="scientific">Potamilus streckersoni</name>
    <dbReference type="NCBI Taxonomy" id="2493646"/>
    <lineage>
        <taxon>Eukaryota</taxon>
        <taxon>Metazoa</taxon>
        <taxon>Spiralia</taxon>
        <taxon>Lophotrochozoa</taxon>
        <taxon>Mollusca</taxon>
        <taxon>Bivalvia</taxon>
        <taxon>Autobranchia</taxon>
        <taxon>Heteroconchia</taxon>
        <taxon>Palaeoheterodonta</taxon>
        <taxon>Unionida</taxon>
        <taxon>Unionoidea</taxon>
        <taxon>Unionidae</taxon>
        <taxon>Ambleminae</taxon>
        <taxon>Lampsilini</taxon>
        <taxon>Potamilus</taxon>
    </lineage>
</organism>
<evidence type="ECO:0000313" key="1">
    <source>
        <dbReference type="EMBL" id="KAK3588863.1"/>
    </source>
</evidence>
<protein>
    <submittedName>
        <fullName evidence="1">Uncharacterized protein</fullName>
    </submittedName>
</protein>
<comment type="caution">
    <text evidence="1">The sequence shown here is derived from an EMBL/GenBank/DDBJ whole genome shotgun (WGS) entry which is preliminary data.</text>
</comment>
<reference evidence="1" key="3">
    <citation type="submission" date="2023-05" db="EMBL/GenBank/DDBJ databases">
        <authorList>
            <person name="Smith C.H."/>
        </authorList>
    </citation>
    <scope>NUCLEOTIDE SEQUENCE</scope>
    <source>
        <strain evidence="1">CHS0354</strain>
        <tissue evidence="1">Mantle</tissue>
    </source>
</reference>
<sequence>MSCKYFKKLHHSTKCNAPKKDTNTDGVHGIQYMLTFVSYHWLLSTSSLKERLTSYSSNQCLANADATACAVSTTEETREDVRGTKHEVQFREAETKLPLKGLPESQCAVVPRPPYSSTGRICSQNSAVIRERQIGIAKNLKDNWPCWLFREVFGQTQSSDAEFEQFMGKVQKGKPQRPTTVNSPLKSEFGHKRLRKLV</sequence>
<reference evidence="1" key="2">
    <citation type="journal article" date="2021" name="Genome Biol. Evol.">
        <title>Developing a high-quality reference genome for a parasitic bivalve with doubly uniparental inheritance (Bivalvia: Unionida).</title>
        <authorList>
            <person name="Smith C.H."/>
        </authorList>
    </citation>
    <scope>NUCLEOTIDE SEQUENCE</scope>
    <source>
        <strain evidence="1">CHS0354</strain>
        <tissue evidence="1">Mantle</tissue>
    </source>
</reference>
<dbReference type="EMBL" id="JAEAOA010001547">
    <property type="protein sequence ID" value="KAK3588863.1"/>
    <property type="molecule type" value="Genomic_DNA"/>
</dbReference>
<accession>A0AAE0SCA0</accession>
<proteinExistence type="predicted"/>